<sequence>MIFSSIEYFIFFTVILLLMIFIKSNSIKRIILVLASYYFYGYWDYRFTILMLLLTGVNYYAALKIEGSKDNKQKNQLLIASIVFDLGVLGFFKYFNFFIDSANFLFNPLNIKLPLLSIILPVGISFITFEVMSYTIDIYRGVNKSAKTFWDFALLVAFFPHLIAGPILKPKQFLPEIRHDITIKRDNVSLGIQIFLLGLVRKVLIADHLAVFVDVVFENPLSYSTITLWLAVIAYAMQIYCDFCGYTDMAIGSAKCLGFDIPRNFDIPYISQSVTEFWRRWHISLSSWLRDYLYIPLGGNRKGKKRQYINLLITMLLGGLWHGASWNFVVWGGLHGIALAIHKFYIDNVQKKYILNSFPYKIIAWLLTLTFVCLTWVFFRSTNFSVSLGIIQKLFCLTSTVGINWYATSVFLCLPLLVLVDFWGNKLSQGFKLKLTSFKGMFFMCFLILGLLILGSHNSSPFIYFQF</sequence>
<dbReference type="InterPro" id="IPR024194">
    <property type="entry name" value="Ac/AlaTfrase_AlgI/DltB"/>
</dbReference>
<keyword evidence="3 9" id="KW-1003">Cell membrane</keyword>
<organism evidence="11 12">
    <name type="scientific">Aetokthonos hydrillicola Thurmond2011</name>
    <dbReference type="NCBI Taxonomy" id="2712845"/>
    <lineage>
        <taxon>Bacteria</taxon>
        <taxon>Bacillati</taxon>
        <taxon>Cyanobacteriota</taxon>
        <taxon>Cyanophyceae</taxon>
        <taxon>Nostocales</taxon>
        <taxon>Hapalosiphonaceae</taxon>
        <taxon>Aetokthonos</taxon>
    </lineage>
</organism>
<keyword evidence="12" id="KW-1185">Reference proteome</keyword>
<feature type="transmembrane region" description="Helical" evidence="10">
    <location>
        <begin position="226"/>
        <end position="245"/>
    </location>
</feature>
<evidence type="ECO:0000256" key="8">
    <source>
        <dbReference type="ARBA" id="ARBA00023315"/>
    </source>
</evidence>
<keyword evidence="7 9" id="KW-0472">Membrane</keyword>
<dbReference type="GO" id="GO:0042121">
    <property type="term" value="P:alginic acid biosynthetic process"/>
    <property type="evidence" value="ECO:0007669"/>
    <property type="project" value="InterPro"/>
</dbReference>
<feature type="transmembrane region" description="Helical" evidence="10">
    <location>
        <begin position="358"/>
        <end position="379"/>
    </location>
</feature>
<feature type="transmembrane region" description="Helical" evidence="10">
    <location>
        <begin position="436"/>
        <end position="455"/>
    </location>
</feature>
<comment type="caution">
    <text evidence="11">The sequence shown here is derived from an EMBL/GenBank/DDBJ whole genome shotgun (WGS) entry which is preliminary data.</text>
</comment>
<keyword evidence="4 9" id="KW-0808">Transferase</keyword>
<feature type="transmembrane region" description="Helical" evidence="10">
    <location>
        <begin position="308"/>
        <end position="324"/>
    </location>
</feature>
<evidence type="ECO:0000256" key="4">
    <source>
        <dbReference type="ARBA" id="ARBA00022679"/>
    </source>
</evidence>
<dbReference type="RefSeq" id="WP_208345959.1">
    <property type="nucleotide sequence ID" value="NZ_CAWQFN010000795.1"/>
</dbReference>
<evidence type="ECO:0000313" key="11">
    <source>
        <dbReference type="EMBL" id="MDR9895059.1"/>
    </source>
</evidence>
<feature type="transmembrane region" description="Helical" evidence="10">
    <location>
        <begin position="6"/>
        <end position="22"/>
    </location>
</feature>
<dbReference type="PIRSF" id="PIRSF016636">
    <property type="entry name" value="AlgI_DltB"/>
    <property type="match status" value="1"/>
</dbReference>
<dbReference type="PIRSF" id="PIRSF500217">
    <property type="entry name" value="AlgI"/>
    <property type="match status" value="1"/>
</dbReference>
<dbReference type="InterPro" id="IPR028362">
    <property type="entry name" value="AlgI"/>
</dbReference>
<feature type="transmembrane region" description="Helical" evidence="10">
    <location>
        <begin position="43"/>
        <end position="62"/>
    </location>
</feature>
<feature type="transmembrane region" description="Helical" evidence="10">
    <location>
        <begin position="111"/>
        <end position="129"/>
    </location>
</feature>
<keyword evidence="6 10" id="KW-1133">Transmembrane helix</keyword>
<evidence type="ECO:0000256" key="7">
    <source>
        <dbReference type="ARBA" id="ARBA00023136"/>
    </source>
</evidence>
<dbReference type="PANTHER" id="PTHR13285">
    <property type="entry name" value="ACYLTRANSFERASE"/>
    <property type="match status" value="1"/>
</dbReference>
<feature type="transmembrane region" description="Helical" evidence="10">
    <location>
        <begin position="77"/>
        <end position="99"/>
    </location>
</feature>
<proteinExistence type="inferred from homology"/>
<accession>A0AAP5I797</accession>
<dbReference type="GO" id="GO:0005886">
    <property type="term" value="C:plasma membrane"/>
    <property type="evidence" value="ECO:0007669"/>
    <property type="project" value="UniProtKB-SubCell"/>
</dbReference>
<comment type="similarity">
    <text evidence="2 9">Belongs to the membrane-bound acyltransferase family.</text>
</comment>
<dbReference type="InterPro" id="IPR051085">
    <property type="entry name" value="MB_O-acyltransferase"/>
</dbReference>
<name>A0AAP5I797_9CYAN</name>
<evidence type="ECO:0000256" key="5">
    <source>
        <dbReference type="ARBA" id="ARBA00022692"/>
    </source>
</evidence>
<feature type="transmembrane region" description="Helical" evidence="10">
    <location>
        <begin position="403"/>
        <end position="424"/>
    </location>
</feature>
<evidence type="ECO:0000256" key="6">
    <source>
        <dbReference type="ARBA" id="ARBA00022989"/>
    </source>
</evidence>
<evidence type="ECO:0000256" key="10">
    <source>
        <dbReference type="SAM" id="Phobius"/>
    </source>
</evidence>
<evidence type="ECO:0000313" key="12">
    <source>
        <dbReference type="Proteomes" id="UP000667802"/>
    </source>
</evidence>
<evidence type="ECO:0000256" key="3">
    <source>
        <dbReference type="ARBA" id="ARBA00022475"/>
    </source>
</evidence>
<dbReference type="Pfam" id="PF03062">
    <property type="entry name" value="MBOAT"/>
    <property type="match status" value="1"/>
</dbReference>
<protein>
    <submittedName>
        <fullName evidence="11">MBOAT family protein</fullName>
    </submittedName>
</protein>
<evidence type="ECO:0000256" key="1">
    <source>
        <dbReference type="ARBA" id="ARBA00004651"/>
    </source>
</evidence>
<dbReference type="EMBL" id="JAALHA020000004">
    <property type="protein sequence ID" value="MDR9895059.1"/>
    <property type="molecule type" value="Genomic_DNA"/>
</dbReference>
<comment type="subcellular location">
    <subcellularLocation>
        <location evidence="1">Cell membrane</location>
        <topology evidence="1">Multi-pass membrane protein</topology>
    </subcellularLocation>
</comment>
<dbReference type="AlphaFoldDB" id="A0AAP5I797"/>
<dbReference type="InterPro" id="IPR004299">
    <property type="entry name" value="MBOAT_fam"/>
</dbReference>
<gene>
    <name evidence="11" type="ORF">G7B40_010840</name>
</gene>
<reference evidence="12" key="1">
    <citation type="journal article" date="2021" name="Science">
        <title>Hunting the eagle killer: A cyanobacterial neurotoxin causes vacuolar myelinopathy.</title>
        <authorList>
            <person name="Breinlinger S."/>
            <person name="Phillips T.J."/>
            <person name="Haram B.N."/>
            <person name="Mares J."/>
            <person name="Martinez Yerena J.A."/>
            <person name="Hrouzek P."/>
            <person name="Sobotka R."/>
            <person name="Henderson W.M."/>
            <person name="Schmieder P."/>
            <person name="Williams S.M."/>
            <person name="Lauderdale J.D."/>
            <person name="Wilde H.D."/>
            <person name="Gerrin W."/>
            <person name="Kust A."/>
            <person name="Washington J.W."/>
            <person name="Wagner C."/>
            <person name="Geier B."/>
            <person name="Liebeke M."/>
            <person name="Enke H."/>
            <person name="Niedermeyer T.H.J."/>
            <person name="Wilde S.B."/>
        </authorList>
    </citation>
    <scope>NUCLEOTIDE SEQUENCE [LARGE SCALE GENOMIC DNA]</scope>
    <source>
        <strain evidence="12">Thurmond2011</strain>
    </source>
</reference>
<keyword evidence="5 10" id="KW-0812">Transmembrane</keyword>
<dbReference type="PANTHER" id="PTHR13285:SF23">
    <property type="entry name" value="TEICHOIC ACID D-ALANYLTRANSFERASE"/>
    <property type="match status" value="1"/>
</dbReference>
<keyword evidence="8 9" id="KW-0012">Acyltransferase</keyword>
<evidence type="ECO:0000256" key="9">
    <source>
        <dbReference type="PIRNR" id="PIRNR016636"/>
    </source>
</evidence>
<feature type="transmembrane region" description="Helical" evidence="10">
    <location>
        <begin position="149"/>
        <end position="168"/>
    </location>
</feature>
<evidence type="ECO:0000256" key="2">
    <source>
        <dbReference type="ARBA" id="ARBA00010323"/>
    </source>
</evidence>
<dbReference type="Proteomes" id="UP000667802">
    <property type="component" value="Unassembled WGS sequence"/>
</dbReference>
<dbReference type="GO" id="GO:0016746">
    <property type="term" value="F:acyltransferase activity"/>
    <property type="evidence" value="ECO:0007669"/>
    <property type="project" value="UniProtKB-KW"/>
</dbReference>